<keyword evidence="2" id="KW-0813">Transport</keyword>
<dbReference type="AlphaFoldDB" id="K0JSQ0"/>
<dbReference type="eggNOG" id="COG0411">
    <property type="taxonomic scope" value="Bacteria"/>
</dbReference>
<dbReference type="Pfam" id="PF02653">
    <property type="entry name" value="BPD_transp_2"/>
    <property type="match status" value="1"/>
</dbReference>
<dbReference type="GO" id="GO:0016887">
    <property type="term" value="F:ATP hydrolysis activity"/>
    <property type="evidence" value="ECO:0007669"/>
    <property type="project" value="InterPro"/>
</dbReference>
<dbReference type="Pfam" id="PF00005">
    <property type="entry name" value="ABC_tran"/>
    <property type="match status" value="1"/>
</dbReference>
<feature type="transmembrane region" description="Helical" evidence="9">
    <location>
        <begin position="230"/>
        <end position="251"/>
    </location>
</feature>
<keyword evidence="4 9" id="KW-0812">Transmembrane</keyword>
<evidence type="ECO:0000256" key="1">
    <source>
        <dbReference type="ARBA" id="ARBA00004651"/>
    </source>
</evidence>
<dbReference type="CDD" id="cd06581">
    <property type="entry name" value="TM_PBP1_LivM_like"/>
    <property type="match status" value="1"/>
</dbReference>
<dbReference type="RefSeq" id="WP_015100852.1">
    <property type="nucleotide sequence ID" value="NC_019673.1"/>
</dbReference>
<dbReference type="eggNOG" id="COG4177">
    <property type="taxonomic scope" value="Bacteria"/>
</dbReference>
<protein>
    <submittedName>
        <fullName evidence="11">ABC-type branched-chain amino acid transporter,permease subunit</fullName>
    </submittedName>
</protein>
<keyword evidence="5" id="KW-0547">Nucleotide-binding</keyword>
<dbReference type="Proteomes" id="UP000006281">
    <property type="component" value="Chromosome"/>
</dbReference>
<feature type="transmembrane region" description="Helical" evidence="9">
    <location>
        <begin position="33"/>
        <end position="52"/>
    </location>
</feature>
<evidence type="ECO:0000256" key="4">
    <source>
        <dbReference type="ARBA" id="ARBA00022692"/>
    </source>
</evidence>
<dbReference type="InterPro" id="IPR003439">
    <property type="entry name" value="ABC_transporter-like_ATP-bd"/>
</dbReference>
<feature type="transmembrane region" description="Helical" evidence="9">
    <location>
        <begin position="59"/>
        <end position="81"/>
    </location>
</feature>
<dbReference type="PROSITE" id="PS50893">
    <property type="entry name" value="ABC_TRANSPORTER_2"/>
    <property type="match status" value="1"/>
</dbReference>
<dbReference type="GO" id="GO:0005524">
    <property type="term" value="F:ATP binding"/>
    <property type="evidence" value="ECO:0007669"/>
    <property type="project" value="UniProtKB-KW"/>
</dbReference>
<dbReference type="SMART" id="SM00382">
    <property type="entry name" value="AAA"/>
    <property type="match status" value="1"/>
</dbReference>
<gene>
    <name evidence="11" type="ordered locus">BN6_34420</name>
</gene>
<dbReference type="InterPro" id="IPR003593">
    <property type="entry name" value="AAA+_ATPase"/>
</dbReference>
<feature type="transmembrane region" description="Helical" evidence="9">
    <location>
        <begin position="158"/>
        <end position="176"/>
    </location>
</feature>
<reference evidence="11 12" key="1">
    <citation type="journal article" date="2012" name="BMC Genomics">
        <title>Complete genome sequence of Saccharothrix espanaensis DSM 44229T and comparison to the other completely sequenced Pseudonocardiaceae.</title>
        <authorList>
            <person name="Strobel T."/>
            <person name="Al-Dilaimi A."/>
            <person name="Blom J."/>
            <person name="Gessner A."/>
            <person name="Kalinowski J."/>
            <person name="Luzhetska M."/>
            <person name="Puhler A."/>
            <person name="Szczepanowski R."/>
            <person name="Bechthold A."/>
            <person name="Ruckert C."/>
        </authorList>
    </citation>
    <scope>NUCLEOTIDE SEQUENCE [LARGE SCALE GENOMIC DNA]</scope>
    <source>
        <strain evidence="12">ATCC 51144 / DSM 44229 / JCM 9112 / NBRC 15066 / NRRL 15764</strain>
    </source>
</reference>
<evidence type="ECO:0000313" key="12">
    <source>
        <dbReference type="Proteomes" id="UP000006281"/>
    </source>
</evidence>
<dbReference type="PANTHER" id="PTHR45772">
    <property type="entry name" value="CONSERVED COMPONENT OF ABC TRANSPORTER FOR NATURAL AMINO ACIDS-RELATED"/>
    <property type="match status" value="1"/>
</dbReference>
<dbReference type="KEGG" id="sesp:BN6_34420"/>
<dbReference type="STRING" id="1179773.BN6_34420"/>
<dbReference type="Pfam" id="PF12399">
    <property type="entry name" value="BCA_ABC_TP_C"/>
    <property type="match status" value="1"/>
</dbReference>
<comment type="subcellular location">
    <subcellularLocation>
        <location evidence="1">Cell membrane</location>
        <topology evidence="1">Multi-pass membrane protein</topology>
    </subcellularLocation>
</comment>
<dbReference type="InterPro" id="IPR001851">
    <property type="entry name" value="ABC_transp_permease"/>
</dbReference>
<sequence length="578" mass="60199">MDVLRRKPHPLVLGLLLAAVVAAAGAGLANNHFTFLLTGAAVSTVFMQSYGLITGRAGVISLCQLSFAAIGAWVVGWANVAGLPGGFYVWLLLGGLAATVAGVLIGLPALRLRGVNLAVATFAFALALDVVFTGIPYPGQGNYNFVQRPAGFTTDSEYFVFTVIVVTVIFIGLRQLDRTRTGGALVEIRHSERAAAAHGISVAKGKLTAFALSAFVAGVGGGLMAGQLGIVTAGNFAAFASVSFFAIALFVGTNNIEGAIAGGLMGALFPVLLDALGVPQDLAVLFFAVGAVQVLRLGGSQTDLIRAGRRRKKAARRGSLPIPHANPKPIVPLRLRAPRDTADATPALEVRDLRVRFGALTAVDGVSLVVPRGHVVGLVGPNGAGKSTLINAVTGFTADYSGQVLLNGRRVDGVAAHRRARLGLRRSFQQLRVPEQLTVGMFVQVAAGRTLSGEELDEQLALFECPAADVPIDTVDVATRRLLEVAGLAAGRPPVLLLDEPAAGHSGTETELLQRRLAEIPERFGTAVLLVEHDIELVRSTCDSVVVLDFGRVIAFGPPDEVLADPAVIAAYLGSAAH</sequence>
<keyword evidence="8 9" id="KW-0472">Membrane</keyword>
<evidence type="ECO:0000313" key="11">
    <source>
        <dbReference type="EMBL" id="CCH30740.1"/>
    </source>
</evidence>
<dbReference type="BioCyc" id="SESP1179773:BN6_RS16680-MONOMER"/>
<evidence type="ECO:0000256" key="5">
    <source>
        <dbReference type="ARBA" id="ARBA00022741"/>
    </source>
</evidence>
<evidence type="ECO:0000256" key="9">
    <source>
        <dbReference type="SAM" id="Phobius"/>
    </source>
</evidence>
<feature type="transmembrane region" description="Helical" evidence="9">
    <location>
        <begin position="258"/>
        <end position="276"/>
    </location>
</feature>
<dbReference type="SUPFAM" id="SSF52540">
    <property type="entry name" value="P-loop containing nucleoside triphosphate hydrolases"/>
    <property type="match status" value="1"/>
</dbReference>
<dbReference type="InterPro" id="IPR043428">
    <property type="entry name" value="LivM-like"/>
</dbReference>
<accession>K0JSQ0</accession>
<evidence type="ECO:0000256" key="6">
    <source>
        <dbReference type="ARBA" id="ARBA00022840"/>
    </source>
</evidence>
<feature type="domain" description="ABC transporter" evidence="10">
    <location>
        <begin position="348"/>
        <end position="575"/>
    </location>
</feature>
<evidence type="ECO:0000259" key="10">
    <source>
        <dbReference type="PROSITE" id="PS50893"/>
    </source>
</evidence>
<keyword evidence="12" id="KW-1185">Reference proteome</keyword>
<keyword evidence="3" id="KW-1003">Cell membrane</keyword>
<dbReference type="PATRIC" id="fig|1179773.3.peg.3448"/>
<evidence type="ECO:0000256" key="8">
    <source>
        <dbReference type="ARBA" id="ARBA00023136"/>
    </source>
</evidence>
<dbReference type="InterPro" id="IPR032823">
    <property type="entry name" value="BCA_ABC_TP_C"/>
</dbReference>
<keyword evidence="7 9" id="KW-1133">Transmembrane helix</keyword>
<proteinExistence type="predicted"/>
<dbReference type="Gene3D" id="3.40.50.300">
    <property type="entry name" value="P-loop containing nucleotide triphosphate hydrolases"/>
    <property type="match status" value="1"/>
</dbReference>
<dbReference type="HOGENOM" id="CLU_006313_3_1_11"/>
<dbReference type="InterPro" id="IPR027417">
    <property type="entry name" value="P-loop_NTPase"/>
</dbReference>
<feature type="transmembrane region" description="Helical" evidence="9">
    <location>
        <begin position="87"/>
        <end position="110"/>
    </location>
</feature>
<dbReference type="GO" id="GO:0015658">
    <property type="term" value="F:branched-chain amino acid transmembrane transporter activity"/>
    <property type="evidence" value="ECO:0007669"/>
    <property type="project" value="InterPro"/>
</dbReference>
<organism evidence="11 12">
    <name type="scientific">Saccharothrix espanaensis (strain ATCC 51144 / DSM 44229 / JCM 9112 / NBRC 15066 / NRRL 15764)</name>
    <dbReference type="NCBI Taxonomy" id="1179773"/>
    <lineage>
        <taxon>Bacteria</taxon>
        <taxon>Bacillati</taxon>
        <taxon>Actinomycetota</taxon>
        <taxon>Actinomycetes</taxon>
        <taxon>Pseudonocardiales</taxon>
        <taxon>Pseudonocardiaceae</taxon>
        <taxon>Saccharothrix</taxon>
    </lineage>
</organism>
<feature type="transmembrane region" description="Helical" evidence="9">
    <location>
        <begin position="117"/>
        <end position="138"/>
    </location>
</feature>
<keyword evidence="6" id="KW-0067">ATP-binding</keyword>
<evidence type="ECO:0000256" key="2">
    <source>
        <dbReference type="ARBA" id="ARBA00022448"/>
    </source>
</evidence>
<evidence type="ECO:0000256" key="7">
    <source>
        <dbReference type="ARBA" id="ARBA00022989"/>
    </source>
</evidence>
<feature type="transmembrane region" description="Helical" evidence="9">
    <location>
        <begin position="207"/>
        <end position="224"/>
    </location>
</feature>
<evidence type="ECO:0000256" key="3">
    <source>
        <dbReference type="ARBA" id="ARBA00022475"/>
    </source>
</evidence>
<dbReference type="InterPro" id="IPR051120">
    <property type="entry name" value="ABC_AA/LPS_Transport"/>
</dbReference>
<dbReference type="GO" id="GO:0005886">
    <property type="term" value="C:plasma membrane"/>
    <property type="evidence" value="ECO:0007669"/>
    <property type="project" value="UniProtKB-SubCell"/>
</dbReference>
<name>K0JSQ0_SACES</name>
<dbReference type="EMBL" id="HE804045">
    <property type="protein sequence ID" value="CCH30740.1"/>
    <property type="molecule type" value="Genomic_DNA"/>
</dbReference>